<gene>
    <name evidence="2" type="ORF">CK203_071769</name>
</gene>
<evidence type="ECO:0000313" key="3">
    <source>
        <dbReference type="Proteomes" id="UP000288805"/>
    </source>
</evidence>
<dbReference type="Proteomes" id="UP000288805">
    <property type="component" value="Unassembled WGS sequence"/>
</dbReference>
<evidence type="ECO:0000256" key="1">
    <source>
        <dbReference type="SAM" id="MobiDB-lite"/>
    </source>
</evidence>
<dbReference type="EMBL" id="QGNW01002574">
    <property type="protein sequence ID" value="RVW17701.1"/>
    <property type="molecule type" value="Genomic_DNA"/>
</dbReference>
<dbReference type="PANTHER" id="PTHR37237:SF1">
    <property type="entry name" value="OS02G0567000 PROTEIN"/>
    <property type="match status" value="1"/>
</dbReference>
<accession>A0A438C387</accession>
<sequence length="155" mass="17521">MRGIGGPLLCIGDLLTDVGEADPHSDQPSPLSPSSSSSIPFSPHTLQPSHLNRLFQKVQRFCAKKKKRKIRKLVKHSQDGLAIYAVLFNLNSMSDTGLAAQLMEVMCIWMMENQTWRLDIFVVVASLRVWDMTWKLLEELVMFHGIILITCIRQG</sequence>
<dbReference type="PANTHER" id="PTHR37237">
    <property type="entry name" value="OS02G0567000 PROTEIN"/>
    <property type="match status" value="1"/>
</dbReference>
<name>A0A438C387_VITVI</name>
<feature type="compositionally biased region" description="Low complexity" evidence="1">
    <location>
        <begin position="26"/>
        <end position="41"/>
    </location>
</feature>
<feature type="region of interest" description="Disordered" evidence="1">
    <location>
        <begin position="21"/>
        <end position="41"/>
    </location>
</feature>
<comment type="caution">
    <text evidence="2">The sequence shown here is derived from an EMBL/GenBank/DDBJ whole genome shotgun (WGS) entry which is preliminary data.</text>
</comment>
<proteinExistence type="predicted"/>
<dbReference type="AlphaFoldDB" id="A0A438C387"/>
<organism evidence="2 3">
    <name type="scientific">Vitis vinifera</name>
    <name type="common">Grape</name>
    <dbReference type="NCBI Taxonomy" id="29760"/>
    <lineage>
        <taxon>Eukaryota</taxon>
        <taxon>Viridiplantae</taxon>
        <taxon>Streptophyta</taxon>
        <taxon>Embryophyta</taxon>
        <taxon>Tracheophyta</taxon>
        <taxon>Spermatophyta</taxon>
        <taxon>Magnoliopsida</taxon>
        <taxon>eudicotyledons</taxon>
        <taxon>Gunneridae</taxon>
        <taxon>Pentapetalae</taxon>
        <taxon>rosids</taxon>
        <taxon>Vitales</taxon>
        <taxon>Vitaceae</taxon>
        <taxon>Viteae</taxon>
        <taxon>Vitis</taxon>
    </lineage>
</organism>
<evidence type="ECO:0000313" key="2">
    <source>
        <dbReference type="EMBL" id="RVW17701.1"/>
    </source>
</evidence>
<protein>
    <submittedName>
        <fullName evidence="2">Uncharacterized protein</fullName>
    </submittedName>
</protein>
<reference evidence="2 3" key="1">
    <citation type="journal article" date="2018" name="PLoS Genet.">
        <title>Population sequencing reveals clonal diversity and ancestral inbreeding in the grapevine cultivar Chardonnay.</title>
        <authorList>
            <person name="Roach M.J."/>
            <person name="Johnson D.L."/>
            <person name="Bohlmann J."/>
            <person name="van Vuuren H.J."/>
            <person name="Jones S.J."/>
            <person name="Pretorius I.S."/>
            <person name="Schmidt S.A."/>
            <person name="Borneman A.R."/>
        </authorList>
    </citation>
    <scope>NUCLEOTIDE SEQUENCE [LARGE SCALE GENOMIC DNA]</scope>
    <source>
        <strain evidence="3">cv. Chardonnay</strain>
        <tissue evidence="2">Leaf</tissue>
    </source>
</reference>